<name>A0ABT1QR94_9GAMM</name>
<feature type="transmembrane region" description="Helical" evidence="1">
    <location>
        <begin position="195"/>
        <end position="217"/>
    </location>
</feature>
<dbReference type="Proteomes" id="UP001165498">
    <property type="component" value="Unassembled WGS sequence"/>
</dbReference>
<dbReference type="EMBL" id="JANFQO010000006">
    <property type="protein sequence ID" value="MCQ4164781.1"/>
    <property type="molecule type" value="Genomic_DNA"/>
</dbReference>
<feature type="transmembrane region" description="Helical" evidence="1">
    <location>
        <begin position="51"/>
        <end position="68"/>
    </location>
</feature>
<reference evidence="2" key="1">
    <citation type="submission" date="2022-07" db="EMBL/GenBank/DDBJ databases">
        <title>Tahibacter sp., a new gammaproteobacterium isolated from the silt sample collected at pig farm.</title>
        <authorList>
            <person name="Chen H."/>
        </authorList>
    </citation>
    <scope>NUCLEOTIDE SEQUENCE</scope>
    <source>
        <strain evidence="2">P2K</strain>
    </source>
</reference>
<organism evidence="2 3">
    <name type="scientific">Tahibacter harae</name>
    <dbReference type="NCBI Taxonomy" id="2963937"/>
    <lineage>
        <taxon>Bacteria</taxon>
        <taxon>Pseudomonadati</taxon>
        <taxon>Pseudomonadota</taxon>
        <taxon>Gammaproteobacteria</taxon>
        <taxon>Lysobacterales</taxon>
        <taxon>Rhodanobacteraceae</taxon>
        <taxon>Tahibacter</taxon>
    </lineage>
</organism>
<evidence type="ECO:0000256" key="1">
    <source>
        <dbReference type="SAM" id="Phobius"/>
    </source>
</evidence>
<evidence type="ECO:0000313" key="2">
    <source>
        <dbReference type="EMBL" id="MCQ4164781.1"/>
    </source>
</evidence>
<evidence type="ECO:0008006" key="4">
    <source>
        <dbReference type="Google" id="ProtNLM"/>
    </source>
</evidence>
<feature type="transmembrane region" description="Helical" evidence="1">
    <location>
        <begin position="269"/>
        <end position="288"/>
    </location>
</feature>
<evidence type="ECO:0000313" key="3">
    <source>
        <dbReference type="Proteomes" id="UP001165498"/>
    </source>
</evidence>
<gene>
    <name evidence="2" type="ORF">NM961_08665</name>
</gene>
<protein>
    <recommendedName>
        <fullName evidence="4">Dolichyl-phosphate-mannose-protein mannosyltransferase</fullName>
    </recommendedName>
</protein>
<feature type="transmembrane region" description="Helical" evidence="1">
    <location>
        <begin position="537"/>
        <end position="556"/>
    </location>
</feature>
<feature type="transmembrane region" description="Helical" evidence="1">
    <location>
        <begin position="352"/>
        <end position="378"/>
    </location>
</feature>
<feature type="transmembrane region" description="Helical" evidence="1">
    <location>
        <begin position="513"/>
        <end position="531"/>
    </location>
</feature>
<feature type="transmembrane region" description="Helical" evidence="1">
    <location>
        <begin position="98"/>
        <end position="123"/>
    </location>
</feature>
<comment type="caution">
    <text evidence="2">The sequence shown here is derived from an EMBL/GenBank/DDBJ whole genome shotgun (WGS) entry which is preliminary data.</text>
</comment>
<keyword evidence="1" id="KW-0472">Membrane</keyword>
<feature type="transmembrane region" description="Helical" evidence="1">
    <location>
        <begin position="398"/>
        <end position="415"/>
    </location>
</feature>
<feature type="transmembrane region" description="Helical" evidence="1">
    <location>
        <begin position="568"/>
        <end position="590"/>
    </location>
</feature>
<dbReference type="RefSeq" id="WP_255913711.1">
    <property type="nucleotide sequence ID" value="NZ_JANFQO010000006.1"/>
</dbReference>
<keyword evidence="3" id="KW-1185">Reference proteome</keyword>
<keyword evidence="1" id="KW-1133">Transmembrane helix</keyword>
<feature type="transmembrane region" description="Helical" evidence="1">
    <location>
        <begin position="229"/>
        <end position="249"/>
    </location>
</feature>
<feature type="transmembrane region" description="Helical" evidence="1">
    <location>
        <begin position="300"/>
        <end position="317"/>
    </location>
</feature>
<sequence>MELSALPAESTLSARALRLLALLTAFAACTAVAWALLVPGPLDWQVSTPQYIQGGLEALLLMGGLALLQQLPRRGWRLGLGGVLALLYLRRHGVDAPALLALLHVEFTLALGAAVCRLAGAALPRSVEDYLRCFVLGLGLWSVAAWTLSALGPGTALALRYLWLMLLPLALWARARPLLAHLFARSEGWQPLDRGLFGLLCGWMLVLFARTNVVYSFDGLWYGYRPEEVLVAGGSVFAPLGLVSPVYYFPKLYEVYLLPLSDLGDTSPQAGVTILLLGLLALTAARLARRFGAASPRAQLLLGALLLSLPALANAALEPKPDIVCALLVLLAWLHGGNWLQQQRGHSELAWAVAAGLLAVSSKLVAVPYLGMLGVGLLLGLFWRRRYAALAPPAPARLGWIALALAAVAAVFVMARTQLLAGMPTIGPDPLFKVWTMLGFELREPAGTLTWTRPQDWSQVPLLLRDWLLRPDQMDHIAISWPGNVWLWLPLCALLLGRYGPAAPAAVPAHRSAGLLLMLAGVVLALGWQYHSRGSDGNYFIAAIVPATVLGFALAWRRTTAAAAARGTLFAGVLLFAGFQAAYSFASAAWTPGTRTFDLDFSRGVRDSRKRETALLADAGLTGIADYLRTRKPAHVLGCAPFDVTTALPARVEDPFGISLSRPEYTRDFAALTDYMRRFETPYLLLPRRDVEKPYLPAPGDPCGNIPDHPPGTETLVEGPRFRLLRLIPLATP</sequence>
<accession>A0ABT1QR94</accession>
<proteinExistence type="predicted"/>
<keyword evidence="1" id="KW-0812">Transmembrane</keyword>
<feature type="transmembrane region" description="Helical" evidence="1">
    <location>
        <begin position="129"/>
        <end position="151"/>
    </location>
</feature>